<dbReference type="EMBL" id="UYRT01090794">
    <property type="protein sequence ID" value="VDN36454.1"/>
    <property type="molecule type" value="Genomic_DNA"/>
</dbReference>
<organism evidence="4">
    <name type="scientific">Gongylonema pulchrum</name>
    <dbReference type="NCBI Taxonomy" id="637853"/>
    <lineage>
        <taxon>Eukaryota</taxon>
        <taxon>Metazoa</taxon>
        <taxon>Ecdysozoa</taxon>
        <taxon>Nematoda</taxon>
        <taxon>Chromadorea</taxon>
        <taxon>Rhabditida</taxon>
        <taxon>Spirurina</taxon>
        <taxon>Spiruromorpha</taxon>
        <taxon>Spiruroidea</taxon>
        <taxon>Gongylonematidae</taxon>
        <taxon>Gongylonema</taxon>
    </lineage>
</organism>
<gene>
    <name evidence="2" type="ORF">GPUH_LOCUS20631</name>
</gene>
<name>A0A183EI40_9BILA</name>
<proteinExistence type="predicted"/>
<accession>A0A183EI40</accession>
<keyword evidence="3" id="KW-1185">Reference proteome</keyword>
<feature type="compositionally biased region" description="Polar residues" evidence="1">
    <location>
        <begin position="67"/>
        <end position="76"/>
    </location>
</feature>
<evidence type="ECO:0000256" key="1">
    <source>
        <dbReference type="SAM" id="MobiDB-lite"/>
    </source>
</evidence>
<protein>
    <submittedName>
        <fullName evidence="2 4">Uncharacterized protein</fullName>
    </submittedName>
</protein>
<feature type="region of interest" description="Disordered" evidence="1">
    <location>
        <begin position="61"/>
        <end position="87"/>
    </location>
</feature>
<dbReference type="AlphaFoldDB" id="A0A183EI40"/>
<evidence type="ECO:0000313" key="3">
    <source>
        <dbReference type="Proteomes" id="UP000271098"/>
    </source>
</evidence>
<reference evidence="2 3" key="2">
    <citation type="submission" date="2018-11" db="EMBL/GenBank/DDBJ databases">
        <authorList>
            <consortium name="Pathogen Informatics"/>
        </authorList>
    </citation>
    <scope>NUCLEOTIDE SEQUENCE [LARGE SCALE GENOMIC DNA]</scope>
</reference>
<dbReference type="WBParaSite" id="GPUH_0002065601-mRNA-1">
    <property type="protein sequence ID" value="GPUH_0002065601-mRNA-1"/>
    <property type="gene ID" value="GPUH_0002065601"/>
</dbReference>
<evidence type="ECO:0000313" key="4">
    <source>
        <dbReference type="WBParaSite" id="GPUH_0002065601-mRNA-1"/>
    </source>
</evidence>
<reference evidence="4" key="1">
    <citation type="submission" date="2016-06" db="UniProtKB">
        <authorList>
            <consortium name="WormBaseParasite"/>
        </authorList>
    </citation>
    <scope>IDENTIFICATION</scope>
</reference>
<evidence type="ECO:0000313" key="2">
    <source>
        <dbReference type="EMBL" id="VDN36454.1"/>
    </source>
</evidence>
<sequence length="152" mass="16143">MIKHANVVQTPSMPAGVSGNVLLNANTPSDAVFAGQPSTSVAVNTSAAASKRMALVDHRQLKPPIAVNSNPATKSSEISKSENRRSASAHTVDCFHKAFKNKFQEEAVGAVAAPKGNAAVEVASPKLRRSESTSCSRTNRYIAVKNRRYIVI</sequence>
<dbReference type="Proteomes" id="UP000271098">
    <property type="component" value="Unassembled WGS sequence"/>
</dbReference>